<protein>
    <recommendedName>
        <fullName evidence="5">Helicase ATP-binding domain-containing protein</fullName>
    </recommendedName>
</protein>
<dbReference type="GO" id="GO:0016818">
    <property type="term" value="F:hydrolase activity, acting on acid anhydrides, in phosphorus-containing anhydrides"/>
    <property type="evidence" value="ECO:0007669"/>
    <property type="project" value="InterPro"/>
</dbReference>
<dbReference type="OrthoDB" id="272481at2759"/>
<evidence type="ECO:0000256" key="4">
    <source>
        <dbReference type="SAM" id="MobiDB-lite"/>
    </source>
</evidence>
<dbReference type="GO" id="GO:0003678">
    <property type="term" value="F:DNA helicase activity"/>
    <property type="evidence" value="ECO:0007669"/>
    <property type="project" value="InterPro"/>
</dbReference>
<dbReference type="InterPro" id="IPR014013">
    <property type="entry name" value="Helic_SF1/SF2_ATP-bd_DinG/Rad3"/>
</dbReference>
<dbReference type="GO" id="GO:1990918">
    <property type="term" value="P:double-strand break repair involved in meiotic recombination"/>
    <property type="evidence" value="ECO:0007669"/>
    <property type="project" value="TreeGrafter"/>
</dbReference>
<feature type="region of interest" description="Disordered" evidence="4">
    <location>
        <begin position="168"/>
        <end position="298"/>
    </location>
</feature>
<dbReference type="SMART" id="SM00487">
    <property type="entry name" value="DEXDc"/>
    <property type="match status" value="1"/>
</dbReference>
<evidence type="ECO:0000256" key="2">
    <source>
        <dbReference type="ARBA" id="ARBA00022801"/>
    </source>
</evidence>
<feature type="domain" description="Helicase ATP-binding" evidence="5">
    <location>
        <begin position="32"/>
        <end position="604"/>
    </location>
</feature>
<dbReference type="SUPFAM" id="SSF52540">
    <property type="entry name" value="P-loop containing nucleoside triphosphate hydrolases"/>
    <property type="match status" value="1"/>
</dbReference>
<organism evidence="6 7">
    <name type="scientific">Dispira parvispora</name>
    <dbReference type="NCBI Taxonomy" id="1520584"/>
    <lineage>
        <taxon>Eukaryota</taxon>
        <taxon>Fungi</taxon>
        <taxon>Fungi incertae sedis</taxon>
        <taxon>Zoopagomycota</taxon>
        <taxon>Kickxellomycotina</taxon>
        <taxon>Dimargaritomycetes</taxon>
        <taxon>Dimargaritales</taxon>
        <taxon>Dimargaritaceae</taxon>
        <taxon>Dispira</taxon>
    </lineage>
</organism>
<evidence type="ECO:0000256" key="1">
    <source>
        <dbReference type="ARBA" id="ARBA00022741"/>
    </source>
</evidence>
<dbReference type="GO" id="GO:0005634">
    <property type="term" value="C:nucleus"/>
    <property type="evidence" value="ECO:0007669"/>
    <property type="project" value="TreeGrafter"/>
</dbReference>
<evidence type="ECO:0000313" key="6">
    <source>
        <dbReference type="EMBL" id="KAJ1961894.1"/>
    </source>
</evidence>
<dbReference type="GO" id="GO:0005524">
    <property type="term" value="F:ATP binding"/>
    <property type="evidence" value="ECO:0007669"/>
    <property type="project" value="UniProtKB-KW"/>
</dbReference>
<dbReference type="EMBL" id="JANBPY010001049">
    <property type="protein sequence ID" value="KAJ1961894.1"/>
    <property type="molecule type" value="Genomic_DNA"/>
</dbReference>
<dbReference type="InterPro" id="IPR002464">
    <property type="entry name" value="DNA/RNA_helicase_DEAH_CS"/>
</dbReference>
<dbReference type="InterPro" id="IPR045028">
    <property type="entry name" value="DinG/Rad3-like"/>
</dbReference>
<dbReference type="Pfam" id="PF06733">
    <property type="entry name" value="DEAD_2"/>
    <property type="match status" value="1"/>
</dbReference>
<dbReference type="PANTHER" id="PTHR11472:SF47">
    <property type="entry name" value="FANCONI ANEMIA GROUP J PROTEIN"/>
    <property type="match status" value="1"/>
</dbReference>
<dbReference type="PANTHER" id="PTHR11472">
    <property type="entry name" value="DNA REPAIR DEAD HELICASE RAD3/XP-D SUBFAMILY MEMBER"/>
    <property type="match status" value="1"/>
</dbReference>
<accession>A0A9W8E1D7</accession>
<dbReference type="PROSITE" id="PS00690">
    <property type="entry name" value="DEAH_ATP_HELICASE"/>
    <property type="match status" value="1"/>
</dbReference>
<keyword evidence="2" id="KW-0378">Hydrolase</keyword>
<feature type="non-terminal residue" evidence="6">
    <location>
        <position position="860"/>
    </location>
</feature>
<keyword evidence="3" id="KW-0067">ATP-binding</keyword>
<feature type="compositionally biased region" description="Polar residues" evidence="4">
    <location>
        <begin position="173"/>
        <end position="201"/>
    </location>
</feature>
<comment type="caution">
    <text evidence="6">The sequence shown here is derived from an EMBL/GenBank/DDBJ whole genome shotgun (WGS) entry which is preliminary data.</text>
</comment>
<dbReference type="InterPro" id="IPR027417">
    <property type="entry name" value="P-loop_NTPase"/>
</dbReference>
<feature type="compositionally biased region" description="Polar residues" evidence="4">
    <location>
        <begin position="265"/>
        <end position="276"/>
    </location>
</feature>
<dbReference type="InterPro" id="IPR014001">
    <property type="entry name" value="Helicase_ATP-bd"/>
</dbReference>
<dbReference type="InterPro" id="IPR006554">
    <property type="entry name" value="Helicase-like_DEXD_c2"/>
</dbReference>
<keyword evidence="1" id="KW-0547">Nucleotide-binding</keyword>
<name>A0A9W8E1D7_9FUNG</name>
<dbReference type="GO" id="GO:0006289">
    <property type="term" value="P:nucleotide-excision repair"/>
    <property type="evidence" value="ECO:0007669"/>
    <property type="project" value="TreeGrafter"/>
</dbReference>
<reference evidence="6" key="1">
    <citation type="submission" date="2022-07" db="EMBL/GenBank/DDBJ databases">
        <title>Phylogenomic reconstructions and comparative analyses of Kickxellomycotina fungi.</title>
        <authorList>
            <person name="Reynolds N.K."/>
            <person name="Stajich J.E."/>
            <person name="Barry K."/>
            <person name="Grigoriev I.V."/>
            <person name="Crous P."/>
            <person name="Smith M.E."/>
        </authorList>
    </citation>
    <scope>NUCLEOTIDE SEQUENCE</scope>
    <source>
        <strain evidence="6">RSA 1196</strain>
    </source>
</reference>
<dbReference type="Gene3D" id="3.40.50.300">
    <property type="entry name" value="P-loop containing nucleotide triphosphate hydrolases"/>
    <property type="match status" value="3"/>
</dbReference>
<dbReference type="AlphaFoldDB" id="A0A9W8E1D7"/>
<feature type="region of interest" description="Disordered" evidence="4">
    <location>
        <begin position="1"/>
        <end position="28"/>
    </location>
</feature>
<evidence type="ECO:0000259" key="5">
    <source>
        <dbReference type="PROSITE" id="PS51193"/>
    </source>
</evidence>
<dbReference type="InterPro" id="IPR010614">
    <property type="entry name" value="RAD3-like_helicase_DEAD"/>
</dbReference>
<evidence type="ECO:0000313" key="7">
    <source>
        <dbReference type="Proteomes" id="UP001150925"/>
    </source>
</evidence>
<dbReference type="GO" id="GO:0003677">
    <property type="term" value="F:DNA binding"/>
    <property type="evidence" value="ECO:0007669"/>
    <property type="project" value="InterPro"/>
</dbReference>
<proteinExistence type="predicted"/>
<keyword evidence="7" id="KW-1185">Reference proteome</keyword>
<evidence type="ECO:0000256" key="3">
    <source>
        <dbReference type="ARBA" id="ARBA00022840"/>
    </source>
</evidence>
<dbReference type="PROSITE" id="PS51193">
    <property type="entry name" value="HELICASE_ATP_BIND_2"/>
    <property type="match status" value="1"/>
</dbReference>
<sequence length="860" mass="97361">MAKDSTELPSPDPAVKGSTPSSDSGHKVFPIQGVPVRFPFQPYPAQLAMMAKIVQALNRKENALLESPTGSGKSLAILCAALAWQEKHHKDRQEERQREVTEYRERITSYRLKLLQHIFNGNTEKELAPLQHSLVLRFLLHHLLRHPEFIRILVASNTMSLAEIDVIAGSDPPDTNSKAENETTTFEDNPNKLMSSPSTDQPAKLPREASWGALDDLDITESPTQRKKARNLSPERHPVASSPTLNTLAETDELDTSLETESETQAPSKPVSSDGNVPNGGFFRPLEEQLNGPITDLSPPEARLIQRVIKSHNRRLTRSEIKSLLPDSNLMKKATTVIARVSEEFGNYPWQWQGFTTCRDSTREKDTEFQHESIPDPLAFIAPPTSGSNSRVKIFVGSRTHKQISQLIKELKKNTDYRPIMSQLASRRHTCVHSKLRQAQDINDKCQESRDEKTCKPFLMVDKLVGRIRVKQRSSEGFIFDIEDLASANTFHRGCPYYAMRELATNADIVFCPYNYLIDPIIRKSTGIELENSVLILDEAHNVEDVARDSASCVVNDSELEKVCDQLRDMLRWDTGEHIRYLNMILRILEIIRNPSIKYDLVESERMVAIHVGMDIAKFLENLGIEPSNLGVWNRDLEHLEKVSEERRTQNAERKKEGFSQVPMLPHLSSASVALIQKMMLTFSYVLKNDMAHLLDYRMGYIKRKRDASQWNFSIDSTEGTQSSPFVFEFSLWCMNPGVIFRPLAKVCRSIILTSGTLSPLNTFMAELQTKFPITLEANHIIDHNQLLATVIPVGPKGYELKGVHAHINTVDYQDNIGLALLQLARITPSGALCFFPSYSLIQRMVQRWQSTGLYDQLEA</sequence>
<dbReference type="SMART" id="SM00488">
    <property type="entry name" value="DEXDc2"/>
    <property type="match status" value="1"/>
</dbReference>
<dbReference type="Proteomes" id="UP001150925">
    <property type="component" value="Unassembled WGS sequence"/>
</dbReference>
<feature type="compositionally biased region" description="Acidic residues" evidence="4">
    <location>
        <begin position="250"/>
        <end position="262"/>
    </location>
</feature>
<gene>
    <name evidence="6" type="ORF">IWQ62_003706</name>
</gene>